<accession>A0A2H0WR52</accession>
<feature type="transmembrane region" description="Helical" evidence="1">
    <location>
        <begin position="63"/>
        <end position="81"/>
    </location>
</feature>
<evidence type="ECO:0000256" key="1">
    <source>
        <dbReference type="SAM" id="Phobius"/>
    </source>
</evidence>
<protein>
    <submittedName>
        <fullName evidence="2">Uncharacterized protein</fullName>
    </submittedName>
</protein>
<gene>
    <name evidence="2" type="ORF">COT63_01625</name>
</gene>
<name>A0A2H0WR52_9BACT</name>
<dbReference type="Proteomes" id="UP000231282">
    <property type="component" value="Unassembled WGS sequence"/>
</dbReference>
<dbReference type="AlphaFoldDB" id="A0A2H0WR52"/>
<dbReference type="EMBL" id="PEZH01000028">
    <property type="protein sequence ID" value="PIS15126.1"/>
    <property type="molecule type" value="Genomic_DNA"/>
</dbReference>
<keyword evidence="1" id="KW-0812">Transmembrane</keyword>
<reference evidence="3" key="1">
    <citation type="submission" date="2017-09" db="EMBL/GenBank/DDBJ databases">
        <title>Depth-based differentiation of microbial function through sediment-hosted aquifers and enrichment of novel symbionts in the deep terrestrial subsurface.</title>
        <authorList>
            <person name="Probst A.J."/>
            <person name="Ladd B."/>
            <person name="Jarett J.K."/>
            <person name="Geller-Mcgrath D.E."/>
            <person name="Sieber C.M.K."/>
            <person name="Emerson J.B."/>
            <person name="Anantharaman K."/>
            <person name="Thomas B.C."/>
            <person name="Malmstrom R."/>
            <person name="Stieglmeier M."/>
            <person name="Klingl A."/>
            <person name="Woyke T."/>
            <person name="Ryan C.M."/>
            <person name="Banfield J.F."/>
        </authorList>
    </citation>
    <scope>NUCLEOTIDE SEQUENCE [LARGE SCALE GENOMIC DNA]</scope>
</reference>
<comment type="caution">
    <text evidence="2">The sequence shown here is derived from an EMBL/GenBank/DDBJ whole genome shotgun (WGS) entry which is preliminary data.</text>
</comment>
<organism evidence="2 3">
    <name type="scientific">Candidatus Shapirobacteria bacterium CG09_land_8_20_14_0_10_38_17</name>
    <dbReference type="NCBI Taxonomy" id="1974884"/>
    <lineage>
        <taxon>Bacteria</taxon>
        <taxon>Candidatus Shapironibacteriota</taxon>
    </lineage>
</organism>
<keyword evidence="1" id="KW-0472">Membrane</keyword>
<evidence type="ECO:0000313" key="2">
    <source>
        <dbReference type="EMBL" id="PIS15126.1"/>
    </source>
</evidence>
<evidence type="ECO:0000313" key="3">
    <source>
        <dbReference type="Proteomes" id="UP000231282"/>
    </source>
</evidence>
<proteinExistence type="predicted"/>
<feature type="transmembrane region" description="Helical" evidence="1">
    <location>
        <begin position="20"/>
        <end position="43"/>
    </location>
</feature>
<keyword evidence="1" id="KW-1133">Transmembrane helix</keyword>
<sequence>MLYLLSEIHVLLTKSVQNIFNLSFGLLGPTELRILGIIFSLYVYFSSPRHLVIFGVDFTQYDLILIVILIIAALALIANIIQKGVELNKIDTRRLKKQKKDYSSPKT</sequence>